<evidence type="ECO:0000313" key="2">
    <source>
        <dbReference type="EMBL" id="DAD55642.1"/>
    </source>
</evidence>
<name>A0A8D9PED0_9VIRU</name>
<feature type="region of interest" description="Disordered" evidence="1">
    <location>
        <begin position="77"/>
        <end position="101"/>
    </location>
</feature>
<feature type="compositionally biased region" description="Basic and acidic residues" evidence="1">
    <location>
        <begin position="77"/>
        <end position="100"/>
    </location>
</feature>
<proteinExistence type="predicted"/>
<organism evidence="2">
    <name type="scientific">Bacteriophage sp</name>
    <dbReference type="NCBI Taxonomy" id="38018"/>
    <lineage>
        <taxon>Viruses</taxon>
    </lineage>
</organism>
<feature type="region of interest" description="Disordered" evidence="1">
    <location>
        <begin position="17"/>
        <end position="41"/>
    </location>
</feature>
<sequence length="282" mass="32249">MAVNKKTIKNTEEVVNETNKEQIAENAETSVKESPATQSSISLEDIQAMMAKFQSTIESLSSELKEEKAKNEKLAEAIKESTLNDREGDTESSFKAKEVQDNTSNTTERLLEILGNRKSDKEIVIVHNRELLGGLSTAIQLTGLTINFHTLGEQRVLSWQQFEECVSKYRKWFDKEIILLAPEFADVAERYNVSCLKREGHAVVTKGDLVNIYKKSERELEDYMNSLTEADKDFICSYWLGKCYENDAKYRVRSKVELLNRISNKGVFDNLLAQMNFDSIRH</sequence>
<protein>
    <submittedName>
        <fullName evidence="2">Uncharacterized protein</fullName>
    </submittedName>
</protein>
<evidence type="ECO:0000256" key="1">
    <source>
        <dbReference type="SAM" id="MobiDB-lite"/>
    </source>
</evidence>
<accession>A0A8D9PED0</accession>
<reference evidence="2" key="1">
    <citation type="journal article" date="2021" name="Proc. Natl. Acad. Sci. U.S.A.">
        <title>A Catalog of Tens of Thousands of Viruses from Human Metagenomes Reveals Hidden Associations with Chronic Diseases.</title>
        <authorList>
            <person name="Tisza M.J."/>
            <person name="Buck C.B."/>
        </authorList>
    </citation>
    <scope>NUCLEOTIDE SEQUENCE</scope>
    <source>
        <strain evidence="2">CtOZu12</strain>
    </source>
</reference>
<dbReference type="EMBL" id="BK029940">
    <property type="protein sequence ID" value="DAD55642.1"/>
    <property type="molecule type" value="Genomic_DNA"/>
</dbReference>